<dbReference type="PROSITE" id="PS00356">
    <property type="entry name" value="HTH_LACI_1"/>
    <property type="match status" value="1"/>
</dbReference>
<keyword evidence="3" id="KW-0804">Transcription</keyword>
<dbReference type="GO" id="GO:0003700">
    <property type="term" value="F:DNA-binding transcription factor activity"/>
    <property type="evidence" value="ECO:0007669"/>
    <property type="project" value="TreeGrafter"/>
</dbReference>
<proteinExistence type="predicted"/>
<dbReference type="CDD" id="cd06267">
    <property type="entry name" value="PBP1_LacI_sugar_binding-like"/>
    <property type="match status" value="1"/>
</dbReference>
<sequence length="352" mass="37454">MDLEIIAARSPVKPPTLADVARLAGVSTTTASRVLNGGVRGKKSGSAEVRKRVTDAARSLGYSVNPAAQTTKEGRARTVALLVSDIDDFGSSSIISGFMHAAEEREFSVAVRTTRDSPQHEVELLERLRGERHRAVIIGTTRTTDIRREAALDAQLRKLEGQGTRVVLVGDSPLEYPSVTVDNRKSAFRLAEAFAGAGVRRVAIITGPDDEVTATERAEGFRDGLAAGGVEVSSDLVINAPFSRDGGFEATQALQDRLDGLELVAAMSDAMAVGAIAALRGMRWKMPEDIEVSGFDSVPVLGDLLPRFSTVGVPLEKFGEAALALALEPETSGQPRHLTLGTSPIFRGEKLL</sequence>
<dbReference type="CDD" id="cd01392">
    <property type="entry name" value="HTH_LacI"/>
    <property type="match status" value="1"/>
</dbReference>
<keyword evidence="1" id="KW-0805">Transcription regulation</keyword>
<dbReference type="PANTHER" id="PTHR30146:SF153">
    <property type="entry name" value="LACTOSE OPERON REPRESSOR"/>
    <property type="match status" value="1"/>
</dbReference>
<feature type="domain" description="HTH lacI-type" evidence="4">
    <location>
        <begin position="15"/>
        <end position="73"/>
    </location>
</feature>
<evidence type="ECO:0000256" key="2">
    <source>
        <dbReference type="ARBA" id="ARBA00023125"/>
    </source>
</evidence>
<dbReference type="Pfam" id="PF13377">
    <property type="entry name" value="Peripla_BP_3"/>
    <property type="match status" value="1"/>
</dbReference>
<dbReference type="Gene3D" id="1.10.260.40">
    <property type="entry name" value="lambda repressor-like DNA-binding domains"/>
    <property type="match status" value="1"/>
</dbReference>
<dbReference type="GO" id="GO:0000976">
    <property type="term" value="F:transcription cis-regulatory region binding"/>
    <property type="evidence" value="ECO:0007669"/>
    <property type="project" value="TreeGrafter"/>
</dbReference>
<evidence type="ECO:0000256" key="1">
    <source>
        <dbReference type="ARBA" id="ARBA00023015"/>
    </source>
</evidence>
<evidence type="ECO:0000256" key="3">
    <source>
        <dbReference type="ARBA" id="ARBA00023163"/>
    </source>
</evidence>
<dbReference type="InterPro" id="IPR010982">
    <property type="entry name" value="Lambda_DNA-bd_dom_sf"/>
</dbReference>
<keyword evidence="2" id="KW-0238">DNA-binding</keyword>
<reference evidence="5" key="1">
    <citation type="journal article" date="2021" name="PeerJ">
        <title>Extensive microbial diversity within the chicken gut microbiome revealed by metagenomics and culture.</title>
        <authorList>
            <person name="Gilroy R."/>
            <person name="Ravi A."/>
            <person name="Getino M."/>
            <person name="Pursley I."/>
            <person name="Horton D.L."/>
            <person name="Alikhan N.F."/>
            <person name="Baker D."/>
            <person name="Gharbi K."/>
            <person name="Hall N."/>
            <person name="Watson M."/>
            <person name="Adriaenssens E.M."/>
            <person name="Foster-Nyarko E."/>
            <person name="Jarju S."/>
            <person name="Secka A."/>
            <person name="Antonio M."/>
            <person name="Oren A."/>
            <person name="Chaudhuri R.R."/>
            <person name="La Ragione R."/>
            <person name="Hildebrand F."/>
            <person name="Pallen M.J."/>
        </authorList>
    </citation>
    <scope>NUCLEOTIDE SEQUENCE</scope>
    <source>
        <strain evidence="5">ChiHjej13B12-24818</strain>
    </source>
</reference>
<accession>A0A9D2RPF0</accession>
<evidence type="ECO:0000313" key="5">
    <source>
        <dbReference type="EMBL" id="HJB10521.1"/>
    </source>
</evidence>
<dbReference type="EMBL" id="DWZH01000062">
    <property type="protein sequence ID" value="HJB10521.1"/>
    <property type="molecule type" value="Genomic_DNA"/>
</dbReference>
<evidence type="ECO:0000259" key="4">
    <source>
        <dbReference type="PROSITE" id="PS50932"/>
    </source>
</evidence>
<comment type="caution">
    <text evidence="5">The sequence shown here is derived from an EMBL/GenBank/DDBJ whole genome shotgun (WGS) entry which is preliminary data.</text>
</comment>
<name>A0A9D2RPF0_9MICO</name>
<evidence type="ECO:0000313" key="6">
    <source>
        <dbReference type="Proteomes" id="UP000823823"/>
    </source>
</evidence>
<dbReference type="InterPro" id="IPR046335">
    <property type="entry name" value="LacI/GalR-like_sensor"/>
</dbReference>
<dbReference type="Pfam" id="PF00356">
    <property type="entry name" value="LacI"/>
    <property type="match status" value="1"/>
</dbReference>
<dbReference type="InterPro" id="IPR000843">
    <property type="entry name" value="HTH_LacI"/>
</dbReference>
<protein>
    <submittedName>
        <fullName evidence="5">LacI family transcriptional regulator</fullName>
    </submittedName>
</protein>
<organism evidence="5 6">
    <name type="scientific">Candidatus Brachybacterium merdavium</name>
    <dbReference type="NCBI Taxonomy" id="2838513"/>
    <lineage>
        <taxon>Bacteria</taxon>
        <taxon>Bacillati</taxon>
        <taxon>Actinomycetota</taxon>
        <taxon>Actinomycetes</taxon>
        <taxon>Micrococcales</taxon>
        <taxon>Dermabacteraceae</taxon>
        <taxon>Brachybacterium</taxon>
    </lineage>
</organism>
<dbReference type="PROSITE" id="PS50932">
    <property type="entry name" value="HTH_LACI_2"/>
    <property type="match status" value="1"/>
</dbReference>
<dbReference type="Gene3D" id="3.40.50.2300">
    <property type="match status" value="2"/>
</dbReference>
<dbReference type="PRINTS" id="PR00036">
    <property type="entry name" value="HTHLACI"/>
</dbReference>
<dbReference type="AlphaFoldDB" id="A0A9D2RPF0"/>
<dbReference type="SUPFAM" id="SSF47413">
    <property type="entry name" value="lambda repressor-like DNA-binding domains"/>
    <property type="match status" value="1"/>
</dbReference>
<reference evidence="5" key="2">
    <citation type="submission" date="2021-04" db="EMBL/GenBank/DDBJ databases">
        <authorList>
            <person name="Gilroy R."/>
        </authorList>
    </citation>
    <scope>NUCLEOTIDE SEQUENCE</scope>
    <source>
        <strain evidence="5">ChiHjej13B12-24818</strain>
    </source>
</reference>
<dbReference type="SUPFAM" id="SSF53822">
    <property type="entry name" value="Periplasmic binding protein-like I"/>
    <property type="match status" value="1"/>
</dbReference>
<dbReference type="InterPro" id="IPR028082">
    <property type="entry name" value="Peripla_BP_I"/>
</dbReference>
<dbReference type="Proteomes" id="UP000823823">
    <property type="component" value="Unassembled WGS sequence"/>
</dbReference>
<dbReference type="SMART" id="SM00354">
    <property type="entry name" value="HTH_LACI"/>
    <property type="match status" value="1"/>
</dbReference>
<dbReference type="PANTHER" id="PTHR30146">
    <property type="entry name" value="LACI-RELATED TRANSCRIPTIONAL REPRESSOR"/>
    <property type="match status" value="1"/>
</dbReference>
<gene>
    <name evidence="5" type="ORF">H9786_08315</name>
</gene>